<proteinExistence type="predicted"/>
<dbReference type="RefSeq" id="WP_084371587.1">
    <property type="nucleotide sequence ID" value="NZ_FWYF01000001.1"/>
</dbReference>
<evidence type="ECO:0000313" key="1">
    <source>
        <dbReference type="EMBL" id="SMD32953.1"/>
    </source>
</evidence>
<dbReference type="EMBL" id="FWYF01000001">
    <property type="protein sequence ID" value="SMD32953.1"/>
    <property type="molecule type" value="Genomic_DNA"/>
</dbReference>
<dbReference type="InterPro" id="IPR032710">
    <property type="entry name" value="NTF2-like_dom_sf"/>
</dbReference>
<gene>
    <name evidence="1" type="ORF">SAMN04488029_1314</name>
</gene>
<organism evidence="1 2">
    <name type="scientific">Reichenbachiella faecimaris</name>
    <dbReference type="NCBI Taxonomy" id="692418"/>
    <lineage>
        <taxon>Bacteria</taxon>
        <taxon>Pseudomonadati</taxon>
        <taxon>Bacteroidota</taxon>
        <taxon>Cytophagia</taxon>
        <taxon>Cytophagales</taxon>
        <taxon>Reichenbachiellaceae</taxon>
        <taxon>Reichenbachiella</taxon>
    </lineage>
</organism>
<dbReference type="SUPFAM" id="SSF54427">
    <property type="entry name" value="NTF2-like"/>
    <property type="match status" value="1"/>
</dbReference>
<dbReference type="Proteomes" id="UP000192472">
    <property type="component" value="Unassembled WGS sequence"/>
</dbReference>
<dbReference type="AlphaFoldDB" id="A0A1W2G8J5"/>
<protein>
    <recommendedName>
        <fullName evidence="3">SnoaL-like domain-containing protein</fullName>
    </recommendedName>
</protein>
<dbReference type="PROSITE" id="PS51257">
    <property type="entry name" value="PROKAR_LIPOPROTEIN"/>
    <property type="match status" value="1"/>
</dbReference>
<evidence type="ECO:0000313" key="2">
    <source>
        <dbReference type="Proteomes" id="UP000192472"/>
    </source>
</evidence>
<name>A0A1W2G8J5_REIFA</name>
<evidence type="ECO:0008006" key="3">
    <source>
        <dbReference type="Google" id="ProtNLM"/>
    </source>
</evidence>
<sequence length="180" mass="20318">MKLLNLMICALLVLGACQPPQDNTANEAFEANSKIIMAYIEGYQSENLDYDAWYADDVLIRGTSFGAPDSLGIEDLKAQDKEFLASFDLELMTDPVLLPGVNVDTKKADGSVRYYGDWKMILQATDSTEEKSVVVKLYESFDFNEEGKIVFQQSYGDISAAYEYIMEDDDEMENDMDEEM</sequence>
<keyword evidence="2" id="KW-1185">Reference proteome</keyword>
<accession>A0A1W2G8J5</accession>
<dbReference type="OrthoDB" id="1431746at2"/>
<reference evidence="1 2" key="1">
    <citation type="submission" date="2017-04" db="EMBL/GenBank/DDBJ databases">
        <authorList>
            <person name="Afonso C.L."/>
            <person name="Miller P.J."/>
            <person name="Scott M.A."/>
            <person name="Spackman E."/>
            <person name="Goraichik I."/>
            <person name="Dimitrov K.M."/>
            <person name="Suarez D.L."/>
            <person name="Swayne D.E."/>
        </authorList>
    </citation>
    <scope>NUCLEOTIDE SEQUENCE [LARGE SCALE GENOMIC DNA]</scope>
    <source>
        <strain evidence="1 2">DSM 26133</strain>
    </source>
</reference>